<comment type="similarity">
    <text evidence="2 4">Belongs to the bacterial solute-binding protein 3 family.</text>
</comment>
<dbReference type="GO" id="GO:0030313">
    <property type="term" value="C:cell envelope"/>
    <property type="evidence" value="ECO:0007669"/>
    <property type="project" value="UniProtKB-SubCell"/>
</dbReference>
<evidence type="ECO:0000259" key="6">
    <source>
        <dbReference type="SMART" id="SM00062"/>
    </source>
</evidence>
<dbReference type="Pfam" id="PF00497">
    <property type="entry name" value="SBP_bac_3"/>
    <property type="match status" value="1"/>
</dbReference>
<feature type="chain" id="PRO_5020558810" evidence="5">
    <location>
        <begin position="24"/>
        <end position="277"/>
    </location>
</feature>
<dbReference type="AlphaFoldDB" id="A0A4R6VL56"/>
<dbReference type="Proteomes" id="UP000295391">
    <property type="component" value="Unassembled WGS sequence"/>
</dbReference>
<evidence type="ECO:0000256" key="3">
    <source>
        <dbReference type="ARBA" id="ARBA00022729"/>
    </source>
</evidence>
<feature type="domain" description="Solute-binding protein family 3/N-terminal" evidence="6">
    <location>
        <begin position="35"/>
        <end position="270"/>
    </location>
</feature>
<dbReference type="PROSITE" id="PS01039">
    <property type="entry name" value="SBP_BACTERIAL_3"/>
    <property type="match status" value="1"/>
</dbReference>
<dbReference type="PANTHER" id="PTHR35936:SF19">
    <property type="entry name" value="AMINO-ACID-BINDING PROTEIN YXEM-RELATED"/>
    <property type="match status" value="1"/>
</dbReference>
<feature type="signal peptide" evidence="5">
    <location>
        <begin position="1"/>
        <end position="23"/>
    </location>
</feature>
<gene>
    <name evidence="7" type="ORF">ATL17_2428</name>
</gene>
<keyword evidence="3 5" id="KW-0732">Signal</keyword>
<evidence type="ECO:0000256" key="5">
    <source>
        <dbReference type="SAM" id="SignalP"/>
    </source>
</evidence>
<dbReference type="InterPro" id="IPR018313">
    <property type="entry name" value="SBP_3_CS"/>
</dbReference>
<evidence type="ECO:0000313" key="8">
    <source>
        <dbReference type="Proteomes" id="UP000295391"/>
    </source>
</evidence>
<dbReference type="PANTHER" id="PTHR35936">
    <property type="entry name" value="MEMBRANE-BOUND LYTIC MUREIN TRANSGLYCOSYLASE F"/>
    <property type="match status" value="1"/>
</dbReference>
<dbReference type="SMART" id="SM00062">
    <property type="entry name" value="PBPb"/>
    <property type="match status" value="1"/>
</dbReference>
<evidence type="ECO:0000256" key="1">
    <source>
        <dbReference type="ARBA" id="ARBA00004196"/>
    </source>
</evidence>
<dbReference type="Gene3D" id="3.40.190.10">
    <property type="entry name" value="Periplasmic binding protein-like II"/>
    <property type="match status" value="2"/>
</dbReference>
<evidence type="ECO:0000256" key="2">
    <source>
        <dbReference type="ARBA" id="ARBA00010333"/>
    </source>
</evidence>
<accession>A0A4R6VL56</accession>
<dbReference type="SUPFAM" id="SSF53850">
    <property type="entry name" value="Periplasmic binding protein-like II"/>
    <property type="match status" value="1"/>
</dbReference>
<comment type="subcellular location">
    <subcellularLocation>
        <location evidence="1">Cell envelope</location>
    </subcellularLocation>
</comment>
<proteinExistence type="inferred from homology"/>
<evidence type="ECO:0000256" key="4">
    <source>
        <dbReference type="RuleBase" id="RU003744"/>
    </source>
</evidence>
<reference evidence="7 8" key="1">
    <citation type="submission" date="2019-03" db="EMBL/GenBank/DDBJ databases">
        <title>Genomic Encyclopedia of Type Strains, Phase III (KMG-III): the genomes of soil and plant-associated and newly described type strains.</title>
        <authorList>
            <person name="Whitman W."/>
        </authorList>
    </citation>
    <scope>NUCLEOTIDE SEQUENCE [LARGE SCALE GENOMIC DNA]</scope>
    <source>
        <strain evidence="7 8">CGMCC 1.7002</strain>
    </source>
</reference>
<dbReference type="EMBL" id="SNYR01000002">
    <property type="protein sequence ID" value="TDQ64409.1"/>
    <property type="molecule type" value="Genomic_DNA"/>
</dbReference>
<keyword evidence="8" id="KW-1185">Reference proteome</keyword>
<protein>
    <submittedName>
        <fullName evidence="7">Polar amino acid transport system substrate-binding protein</fullName>
    </submittedName>
</protein>
<dbReference type="OrthoDB" id="6192933at2"/>
<comment type="caution">
    <text evidence="7">The sequence shown here is derived from an EMBL/GenBank/DDBJ whole genome shotgun (WGS) entry which is preliminary data.</text>
</comment>
<name>A0A4R6VL56_9HYPH</name>
<organism evidence="7 8">
    <name type="scientific">Maritalea mobilis</name>
    <dbReference type="NCBI Taxonomy" id="483324"/>
    <lineage>
        <taxon>Bacteria</taxon>
        <taxon>Pseudomonadati</taxon>
        <taxon>Pseudomonadota</taxon>
        <taxon>Alphaproteobacteria</taxon>
        <taxon>Hyphomicrobiales</taxon>
        <taxon>Devosiaceae</taxon>
        <taxon>Maritalea</taxon>
    </lineage>
</organism>
<evidence type="ECO:0000313" key="7">
    <source>
        <dbReference type="EMBL" id="TDQ64409.1"/>
    </source>
</evidence>
<dbReference type="InterPro" id="IPR001638">
    <property type="entry name" value="Solute-binding_3/MltF_N"/>
</dbReference>
<sequence>MKNLAKLMAGIVAAAALTSFAQAGEVLDKVMAEKKMIVATNSEYPPASYLNAQGEFEGFDVDVAKELAERLGVEVSFINPAWEAITSGKWGGRWQVAIGSMTPTPARAEVLNFPAVYYYTPAALYVHKDAPYTSVEDVMGKKIGASAGSTYESYLNQTLKLDEEYSPAFEFLIEPGEIRTYETDTNVMDDLRLGDGVRLDAGVSSVPNIMEAVKNNYPLRIVGEPLFFEPLAVVVAKGDDEFSQKVGAIIEEMRADGTLKELSVKWFGADLVSTQAE</sequence>
<dbReference type="RefSeq" id="WP_133573019.1">
    <property type="nucleotide sequence ID" value="NZ_SNYR01000002.1"/>
</dbReference>